<dbReference type="PANTHER" id="PTHR34116">
    <property type="entry name" value="PLASMINOGEN ACTIVATOR INHIBITOR"/>
    <property type="match status" value="1"/>
</dbReference>
<gene>
    <name evidence="3" type="ORF">A4U43_C04F27860</name>
</gene>
<dbReference type="EMBL" id="CM007384">
    <property type="protein sequence ID" value="ONK73157.1"/>
    <property type="molecule type" value="Genomic_DNA"/>
</dbReference>
<accession>A0A5P1F6W9</accession>
<feature type="region of interest" description="Disordered" evidence="1">
    <location>
        <begin position="381"/>
        <end position="400"/>
    </location>
</feature>
<dbReference type="PANTHER" id="PTHR34116:SF2">
    <property type="entry name" value="THH1_TOM1_TOM3 DOMAIN-CONTAINING PROTEIN"/>
    <property type="match status" value="1"/>
</dbReference>
<evidence type="ECO:0000256" key="1">
    <source>
        <dbReference type="SAM" id="MobiDB-lite"/>
    </source>
</evidence>
<dbReference type="OMA" id="WWAVGEI"/>
<organism evidence="3 4">
    <name type="scientific">Asparagus officinalis</name>
    <name type="common">Garden asparagus</name>
    <dbReference type="NCBI Taxonomy" id="4686"/>
    <lineage>
        <taxon>Eukaryota</taxon>
        <taxon>Viridiplantae</taxon>
        <taxon>Streptophyta</taxon>
        <taxon>Embryophyta</taxon>
        <taxon>Tracheophyta</taxon>
        <taxon>Spermatophyta</taxon>
        <taxon>Magnoliopsida</taxon>
        <taxon>Liliopsida</taxon>
        <taxon>Asparagales</taxon>
        <taxon>Asparagaceae</taxon>
        <taxon>Asparagoideae</taxon>
        <taxon>Asparagus</taxon>
    </lineage>
</organism>
<dbReference type="Proteomes" id="UP000243459">
    <property type="component" value="Chromosome 4"/>
</dbReference>
<feature type="transmembrane region" description="Helical" evidence="2">
    <location>
        <begin position="262"/>
        <end position="289"/>
    </location>
</feature>
<protein>
    <recommendedName>
        <fullName evidence="5">THH1/TOM1/TOM3 domain-containing protein</fullName>
    </recommendedName>
</protein>
<evidence type="ECO:0000256" key="2">
    <source>
        <dbReference type="SAM" id="Phobius"/>
    </source>
</evidence>
<dbReference type="AlphaFoldDB" id="A0A5P1F6W9"/>
<feature type="transmembrane region" description="Helical" evidence="2">
    <location>
        <begin position="12"/>
        <end position="34"/>
    </location>
</feature>
<feature type="transmembrane region" description="Helical" evidence="2">
    <location>
        <begin position="233"/>
        <end position="256"/>
    </location>
</feature>
<dbReference type="PIRSF" id="PIRSF031277">
    <property type="entry name" value="UCP031277"/>
    <property type="match status" value="1"/>
</dbReference>
<feature type="transmembrane region" description="Helical" evidence="2">
    <location>
        <begin position="139"/>
        <end position="160"/>
    </location>
</feature>
<evidence type="ECO:0000313" key="4">
    <source>
        <dbReference type="Proteomes" id="UP000243459"/>
    </source>
</evidence>
<dbReference type="InterPro" id="IPR016971">
    <property type="entry name" value="UCP031277"/>
</dbReference>
<keyword evidence="2" id="KW-0812">Transmembrane</keyword>
<keyword evidence="2" id="KW-1133">Transmembrane helix</keyword>
<feature type="transmembrane region" description="Helical" evidence="2">
    <location>
        <begin position="201"/>
        <end position="221"/>
    </location>
</feature>
<keyword evidence="2" id="KW-0472">Membrane</keyword>
<name>A0A5P1F6W9_ASPOF</name>
<feature type="transmembrane region" description="Helical" evidence="2">
    <location>
        <begin position="98"/>
        <end position="119"/>
    </location>
</feature>
<dbReference type="Gramene" id="ONK73157">
    <property type="protein sequence ID" value="ONK73157"/>
    <property type="gene ID" value="A4U43_C04F27860"/>
</dbReference>
<proteinExistence type="predicted"/>
<dbReference type="OrthoDB" id="1869454at2759"/>
<sequence length="400" mass="45536">MPLTRFSAEAFGVVTVVLVSLLILLGLFCIYRSLYFQIRILRRDFLQLVYFNGPWVTRIALVLVAIWWGIWEILRLTLLKERLRLFSSASWQKNVCKFYILSNFGFAEPSMFLALIFLLHASLKKRDSGTLSQRWNRKAILYVLLLCLPVLGMQIALVFIGPKLNEKKNGGTKMYKYFINTSSIVKDSHRVCTYPLFSTSLLGLFDLLLILYALYVGRRLLSLVINKRLRRRVYWLISSIFLSLPLRVALLTLSAFLHPGSWAFEAIVFLAFCMLFFSAVVGIFMLVYFPVADSLALRDLGQIEIQEMPYDDYYHDSASLVANQSYLDTGSLADTGRNSDASTKRGSISFRTMIRDEPSTSEGIDEAGYYPSAVLHIASSPSGSPISTRPMLPLREVPRY</sequence>
<keyword evidence="4" id="KW-1185">Reference proteome</keyword>
<evidence type="ECO:0000313" key="3">
    <source>
        <dbReference type="EMBL" id="ONK73157.1"/>
    </source>
</evidence>
<reference evidence="4" key="1">
    <citation type="journal article" date="2017" name="Nat. Commun.">
        <title>The asparagus genome sheds light on the origin and evolution of a young Y chromosome.</title>
        <authorList>
            <person name="Harkess A."/>
            <person name="Zhou J."/>
            <person name="Xu C."/>
            <person name="Bowers J.E."/>
            <person name="Van der Hulst R."/>
            <person name="Ayyampalayam S."/>
            <person name="Mercati F."/>
            <person name="Riccardi P."/>
            <person name="McKain M.R."/>
            <person name="Kakrana A."/>
            <person name="Tang H."/>
            <person name="Ray J."/>
            <person name="Groenendijk J."/>
            <person name="Arikit S."/>
            <person name="Mathioni S.M."/>
            <person name="Nakano M."/>
            <person name="Shan H."/>
            <person name="Telgmann-Rauber A."/>
            <person name="Kanno A."/>
            <person name="Yue Z."/>
            <person name="Chen H."/>
            <person name="Li W."/>
            <person name="Chen Y."/>
            <person name="Xu X."/>
            <person name="Zhang Y."/>
            <person name="Luo S."/>
            <person name="Chen H."/>
            <person name="Gao J."/>
            <person name="Mao Z."/>
            <person name="Pires J.C."/>
            <person name="Luo M."/>
            <person name="Kudrna D."/>
            <person name="Wing R.A."/>
            <person name="Meyers B.C."/>
            <person name="Yi K."/>
            <person name="Kong H."/>
            <person name="Lavrijsen P."/>
            <person name="Sunseri F."/>
            <person name="Falavigna A."/>
            <person name="Ye Y."/>
            <person name="Leebens-Mack J.H."/>
            <person name="Chen G."/>
        </authorList>
    </citation>
    <scope>NUCLEOTIDE SEQUENCE [LARGE SCALE GENOMIC DNA]</scope>
    <source>
        <strain evidence="4">cv. DH0086</strain>
    </source>
</reference>
<evidence type="ECO:0008006" key="5">
    <source>
        <dbReference type="Google" id="ProtNLM"/>
    </source>
</evidence>
<feature type="transmembrane region" description="Helical" evidence="2">
    <location>
        <begin position="55"/>
        <end position="78"/>
    </location>
</feature>